<evidence type="ECO:0000313" key="2">
    <source>
        <dbReference type="Proteomes" id="UP000824927"/>
    </source>
</evidence>
<organism evidence="1 2">
    <name type="scientific">Qipengyuania aquimaris</name>
    <dbReference type="NCBI Taxonomy" id="255984"/>
    <lineage>
        <taxon>Bacteria</taxon>
        <taxon>Pseudomonadati</taxon>
        <taxon>Pseudomonadota</taxon>
        <taxon>Alphaproteobacteria</taxon>
        <taxon>Sphingomonadales</taxon>
        <taxon>Erythrobacteraceae</taxon>
        <taxon>Qipengyuania</taxon>
    </lineage>
</organism>
<dbReference type="AlphaFoldDB" id="A0A9Q3XEI4"/>
<accession>A0A9Q3XEI4</accession>
<reference evidence="1" key="1">
    <citation type="submission" date="2021-06" db="EMBL/GenBank/DDBJ databases">
        <title>50 bacteria genomes isolated from Dapeng, Shenzhen, China.</title>
        <authorList>
            <person name="Zheng W."/>
            <person name="Yu S."/>
            <person name="Huang Y."/>
        </authorList>
    </citation>
    <scope>NUCLEOTIDE SEQUENCE</scope>
    <source>
        <strain evidence="1">DP4N28-2</strain>
    </source>
</reference>
<protein>
    <submittedName>
        <fullName evidence="1">Uncharacterized protein</fullName>
    </submittedName>
</protein>
<proteinExistence type="predicted"/>
<dbReference type="Proteomes" id="UP000824927">
    <property type="component" value="Unassembled WGS sequence"/>
</dbReference>
<comment type="caution">
    <text evidence="1">The sequence shown here is derived from an EMBL/GenBank/DDBJ whole genome shotgun (WGS) entry which is preliminary data.</text>
</comment>
<evidence type="ECO:0000313" key="1">
    <source>
        <dbReference type="EMBL" id="MBY6218786.1"/>
    </source>
</evidence>
<sequence>MIRRLDLDVAIYRDRVQVTHEASETFVDQRAEFPYSSDNALIANARYFEHTLVRAIGQVLRQGGFSLKEPIAHVVRFDGDLDERQRAIVETALRETGMTEIIFALEE</sequence>
<dbReference type="RefSeq" id="WP_222405491.1">
    <property type="nucleotide sequence ID" value="NZ_JAHVKP010000001.1"/>
</dbReference>
<name>A0A9Q3XEI4_9SPHN</name>
<dbReference type="EMBL" id="JAHVKP010000001">
    <property type="protein sequence ID" value="MBY6218786.1"/>
    <property type="molecule type" value="Genomic_DNA"/>
</dbReference>
<gene>
    <name evidence="1" type="ORF">KUV31_10600</name>
</gene>